<dbReference type="EMBL" id="JAMZIH010002579">
    <property type="protein sequence ID" value="KAJ1677355.1"/>
    <property type="molecule type" value="Genomic_DNA"/>
</dbReference>
<accession>A0ACC1HMW6</accession>
<gene>
    <name evidence="1" type="ORF">EV182_006348</name>
</gene>
<proteinExistence type="predicted"/>
<organism evidence="1 2">
    <name type="scientific">Spiromyces aspiralis</name>
    <dbReference type="NCBI Taxonomy" id="68401"/>
    <lineage>
        <taxon>Eukaryota</taxon>
        <taxon>Fungi</taxon>
        <taxon>Fungi incertae sedis</taxon>
        <taxon>Zoopagomycota</taxon>
        <taxon>Kickxellomycotina</taxon>
        <taxon>Kickxellomycetes</taxon>
        <taxon>Kickxellales</taxon>
        <taxon>Kickxellaceae</taxon>
        <taxon>Spiromyces</taxon>
    </lineage>
</organism>
<reference evidence="1" key="1">
    <citation type="submission" date="2022-06" db="EMBL/GenBank/DDBJ databases">
        <title>Phylogenomic reconstructions and comparative analyses of Kickxellomycotina fungi.</title>
        <authorList>
            <person name="Reynolds N.K."/>
            <person name="Stajich J.E."/>
            <person name="Barry K."/>
            <person name="Grigoriev I.V."/>
            <person name="Crous P."/>
            <person name="Smith M.E."/>
        </authorList>
    </citation>
    <scope>NUCLEOTIDE SEQUENCE</scope>
    <source>
        <strain evidence="1">RSA 2271</strain>
    </source>
</reference>
<sequence>MATDRPASAEVVHFITHVRPQHVVKKVGGRKSWLYSGRLGSREVFVKVEVQDESRQSEIDIMQKLLDDNVPHTARMLHGFRLDSHNGFRTEAMILEHHGQPLCKFFSYLDSRRRLNQDTVSAVVRQIITALFGAYRARILHRDVSIGNIVARLRGCEVEATLIDWGYARLESASHHPNSNPNNDATVGTMAFRSLRVVNGCLGRTIIDDIESVFYVVCYGLVYVYAKGCLGNDFWDMSRKDPAGYRAMTLDKFPRLVDKLFGDSSCPVDSGTLKVLEDLHEVLFRQVDVDDVFRSKDRDPREELFPTMMAAICSKFGLDSAVLDLGSSTLEGPNAIRRVSGTPVKQTYQ</sequence>
<evidence type="ECO:0000313" key="1">
    <source>
        <dbReference type="EMBL" id="KAJ1677355.1"/>
    </source>
</evidence>
<feature type="non-terminal residue" evidence="1">
    <location>
        <position position="349"/>
    </location>
</feature>
<protein>
    <submittedName>
        <fullName evidence="1">Uncharacterized protein</fullName>
    </submittedName>
</protein>
<comment type="caution">
    <text evidence="1">The sequence shown here is derived from an EMBL/GenBank/DDBJ whole genome shotgun (WGS) entry which is preliminary data.</text>
</comment>
<keyword evidence="2" id="KW-1185">Reference proteome</keyword>
<evidence type="ECO:0000313" key="2">
    <source>
        <dbReference type="Proteomes" id="UP001145114"/>
    </source>
</evidence>
<name>A0ACC1HMW6_9FUNG</name>
<dbReference type="Proteomes" id="UP001145114">
    <property type="component" value="Unassembled WGS sequence"/>
</dbReference>